<dbReference type="RefSeq" id="WP_358478231.1">
    <property type="nucleotide sequence ID" value="NZ_JBEZAE010000047.1"/>
</dbReference>
<proteinExistence type="predicted"/>
<name>A0ABV3CM25_9ACTN</name>
<comment type="caution">
    <text evidence="1">The sequence shown here is derived from an EMBL/GenBank/DDBJ whole genome shotgun (WGS) entry which is preliminary data.</text>
</comment>
<gene>
    <name evidence="1" type="ORF">AB0A88_37715</name>
</gene>
<sequence length="267" mass="29245">MNSLRMYFESNPDLFAAFIAALAIIGGLAGSLLGARIQASGGRDQAKAAREAAEIAAEAQRVAALWNVRQVQTAEFIQQVREVSRVVEQLYTQEITAELTAQVRDASQAMLLKQAEIELVASKAVIASADVLVKCVQDAVELAQRRGPSRHAQTLLNQLCFHEDRQVGSRALQVRTALDDLRSSYQAHGSDALMTGFYEVIEGGVTGLTEDHIRRLRYDMSEPELGPLRAAAVHDLSVKTTFLIEAARDMLRSNDEARPRRLSSVGD</sequence>
<reference evidence="1 2" key="1">
    <citation type="submission" date="2024-06" db="EMBL/GenBank/DDBJ databases">
        <title>The Natural Products Discovery Center: Release of the First 8490 Sequenced Strains for Exploring Actinobacteria Biosynthetic Diversity.</title>
        <authorList>
            <person name="Kalkreuter E."/>
            <person name="Kautsar S.A."/>
            <person name="Yang D."/>
            <person name="Bader C.D."/>
            <person name="Teijaro C.N."/>
            <person name="Fluegel L."/>
            <person name="Davis C.M."/>
            <person name="Simpson J.R."/>
            <person name="Lauterbach L."/>
            <person name="Steele A.D."/>
            <person name="Gui C."/>
            <person name="Meng S."/>
            <person name="Li G."/>
            <person name="Viehrig K."/>
            <person name="Ye F."/>
            <person name="Su P."/>
            <person name="Kiefer A.F."/>
            <person name="Nichols A."/>
            <person name="Cepeda A.J."/>
            <person name="Yan W."/>
            <person name="Fan B."/>
            <person name="Jiang Y."/>
            <person name="Adhikari A."/>
            <person name="Zheng C.-J."/>
            <person name="Schuster L."/>
            <person name="Cowan T.M."/>
            <person name="Smanski M.J."/>
            <person name="Chevrette M.G."/>
            <person name="De Carvalho L.P.S."/>
            <person name="Shen B."/>
        </authorList>
    </citation>
    <scope>NUCLEOTIDE SEQUENCE [LARGE SCALE GENOMIC DNA]</scope>
    <source>
        <strain evidence="1 2">NPDC045974</strain>
    </source>
</reference>
<evidence type="ECO:0008006" key="3">
    <source>
        <dbReference type="Google" id="ProtNLM"/>
    </source>
</evidence>
<evidence type="ECO:0000313" key="2">
    <source>
        <dbReference type="Proteomes" id="UP001551329"/>
    </source>
</evidence>
<dbReference type="Proteomes" id="UP001551329">
    <property type="component" value="Unassembled WGS sequence"/>
</dbReference>
<evidence type="ECO:0000313" key="1">
    <source>
        <dbReference type="EMBL" id="MEU7075817.1"/>
    </source>
</evidence>
<protein>
    <recommendedName>
        <fullName evidence="3">Secreted protein</fullName>
    </recommendedName>
</protein>
<keyword evidence="2" id="KW-1185">Reference proteome</keyword>
<dbReference type="EMBL" id="JBEZAE010000047">
    <property type="protein sequence ID" value="MEU7075817.1"/>
    <property type="molecule type" value="Genomic_DNA"/>
</dbReference>
<organism evidence="1 2">
    <name type="scientific">Streptomyces narbonensis</name>
    <dbReference type="NCBI Taxonomy" id="67333"/>
    <lineage>
        <taxon>Bacteria</taxon>
        <taxon>Bacillati</taxon>
        <taxon>Actinomycetota</taxon>
        <taxon>Actinomycetes</taxon>
        <taxon>Kitasatosporales</taxon>
        <taxon>Streptomycetaceae</taxon>
        <taxon>Streptomyces</taxon>
    </lineage>
</organism>
<accession>A0ABV3CM25</accession>